<proteinExistence type="predicted"/>
<evidence type="ECO:0000313" key="4">
    <source>
        <dbReference type="Proteomes" id="UP000069940"/>
    </source>
</evidence>
<evidence type="ECO:0000256" key="1">
    <source>
        <dbReference type="SAM" id="MobiDB-lite"/>
    </source>
</evidence>
<dbReference type="Proteomes" id="UP000069940">
    <property type="component" value="Unassembled WGS sequence"/>
</dbReference>
<feature type="domain" description="Reverse transcriptase" evidence="2">
    <location>
        <begin position="296"/>
        <end position="588"/>
    </location>
</feature>
<dbReference type="RefSeq" id="XP_062708972.1">
    <property type="nucleotide sequence ID" value="XM_062852988.1"/>
</dbReference>
<keyword evidence="4" id="KW-1185">Reference proteome</keyword>
<reference evidence="3" key="2">
    <citation type="submission" date="2025-05" db="UniProtKB">
        <authorList>
            <consortium name="EnsemblMetazoa"/>
        </authorList>
    </citation>
    <scope>IDENTIFICATION</scope>
    <source>
        <strain evidence="3">Foshan</strain>
    </source>
</reference>
<name>A0ABM1ZVQ8_AEDAL</name>
<dbReference type="GeneID" id="134288367"/>
<dbReference type="EnsemblMetazoa" id="AALFPA23_022104.R32742">
    <property type="protein sequence ID" value="AALFPA23_022104.P32742"/>
    <property type="gene ID" value="AALFPA23_022104"/>
</dbReference>
<evidence type="ECO:0000313" key="3">
    <source>
        <dbReference type="EnsemblMetazoa" id="AALFPA23_022104.P32741"/>
    </source>
</evidence>
<dbReference type="InterPro" id="IPR000477">
    <property type="entry name" value="RT_dom"/>
</dbReference>
<organism evidence="3 4">
    <name type="scientific">Aedes albopictus</name>
    <name type="common">Asian tiger mosquito</name>
    <name type="synonym">Stegomyia albopicta</name>
    <dbReference type="NCBI Taxonomy" id="7160"/>
    <lineage>
        <taxon>Eukaryota</taxon>
        <taxon>Metazoa</taxon>
        <taxon>Ecdysozoa</taxon>
        <taxon>Arthropoda</taxon>
        <taxon>Hexapoda</taxon>
        <taxon>Insecta</taxon>
        <taxon>Pterygota</taxon>
        <taxon>Neoptera</taxon>
        <taxon>Endopterygota</taxon>
        <taxon>Diptera</taxon>
        <taxon>Nematocera</taxon>
        <taxon>Culicoidea</taxon>
        <taxon>Culicidae</taxon>
        <taxon>Culicinae</taxon>
        <taxon>Aedini</taxon>
        <taxon>Aedes</taxon>
        <taxon>Stegomyia</taxon>
    </lineage>
</organism>
<feature type="region of interest" description="Disordered" evidence="1">
    <location>
        <begin position="850"/>
        <end position="874"/>
    </location>
</feature>
<sequence>MATVSGASFYDEIGNNYGANAKNMLKDYANNTRKIGNMISRKAFLIRCRRRGVFPAHFSNNFRFTYPLLEENGPFPNMVQKCIRKFMKSILNIEIKHTFYKIRTLQSKLASLTASIRSSDIPGPIKASFFESQERFNEMNVQARTNRTKRKFRSIITRNLQPAANEELPTINSKAIHNGTQVAVPPETEVLLSLGPKFALPITTADSVPFYHLLADVEQIIKTNPDVAVQDRNRCAIANVVTNYIHGSRNRPGPVDPVSKFCENAQAITRRFLKENPNVFVVKSDKGNKTVLIEAEDYKNKMMELLQDQTTYVPIPRDPTSRYERQNNNLVRRLKNLKIIDDKTARMLTKYNAVCPRIYGQPKAHKPGLPLRPVVPNVTAPSYNLSKFIGQVMQQSLVSKYNIKDSFSFCQFINNITLPGDHVLVSLDVKSLFTSIPKSLAINSIIMRWDEIRPNTNICLDLFLEIVEFCIDASYFRFDGQHYQQIFGTAMGNPLSPAIADWVMETLLDTVVRMLKIPLPFLRKFVDDLVTAIPLHQLDHVMETFNSYDIHIQFTYELEVDNKLPFLDMLLIRQDNQKIATQWYQKPIASGRFLNFHSYHPLGQKLNMAINFARRVNQLTTNLDQQAKMQIVDEQLKLNDYPKPLRHRIANRMNERSNDENQQEILEYTYRRIPFIPHLSNKIDRVLQRDYNNIRLAKYNVRSARDYFTKVKDPVPPEQQTNVIYAIPCCHCEAMYVGMTTNRLKTRIHGHQTHYNTMDKLLERGIDVEDQEMIALGEKTALMHHSITKQHRFDLDRTKILDKNENTNTLQFLEMCHIVNNTNCINRRTDTEGLHAIYAGILHEVRNVNKTRKRNDTQTRMNQNTLTPQQQHSR</sequence>
<reference evidence="4" key="1">
    <citation type="journal article" date="2015" name="Proc. Natl. Acad. Sci. U.S.A.">
        <title>Genome sequence of the Asian Tiger mosquito, Aedes albopictus, reveals insights into its biology, genetics, and evolution.</title>
        <authorList>
            <person name="Chen X.G."/>
            <person name="Jiang X."/>
            <person name="Gu J."/>
            <person name="Xu M."/>
            <person name="Wu Y."/>
            <person name="Deng Y."/>
            <person name="Zhang C."/>
            <person name="Bonizzoni M."/>
            <person name="Dermauw W."/>
            <person name="Vontas J."/>
            <person name="Armbruster P."/>
            <person name="Huang X."/>
            <person name="Yang Y."/>
            <person name="Zhang H."/>
            <person name="He W."/>
            <person name="Peng H."/>
            <person name="Liu Y."/>
            <person name="Wu K."/>
            <person name="Chen J."/>
            <person name="Lirakis M."/>
            <person name="Topalis P."/>
            <person name="Van Leeuwen T."/>
            <person name="Hall A.B."/>
            <person name="Jiang X."/>
            <person name="Thorpe C."/>
            <person name="Mueller R.L."/>
            <person name="Sun C."/>
            <person name="Waterhouse R.M."/>
            <person name="Yan G."/>
            <person name="Tu Z.J."/>
            <person name="Fang X."/>
            <person name="James A.A."/>
        </authorList>
    </citation>
    <scope>NUCLEOTIDE SEQUENCE [LARGE SCALE GENOMIC DNA]</scope>
    <source>
        <strain evidence="4">Foshan</strain>
    </source>
</reference>
<dbReference type="PROSITE" id="PS50878">
    <property type="entry name" value="RT_POL"/>
    <property type="match status" value="1"/>
</dbReference>
<dbReference type="EnsemblMetazoa" id="AALFPA23_022104.R32744">
    <property type="protein sequence ID" value="AALFPA23_022104.P32744"/>
    <property type="gene ID" value="AALFPA23_022104"/>
</dbReference>
<dbReference type="EnsemblMetazoa" id="AALFPA23_022104.R32741">
    <property type="protein sequence ID" value="AALFPA23_022104.P32741"/>
    <property type="gene ID" value="AALFPA23_022104"/>
</dbReference>
<dbReference type="InterPro" id="IPR058912">
    <property type="entry name" value="HTH_animal"/>
</dbReference>
<dbReference type="RefSeq" id="XP_062708971.1">
    <property type="nucleotide sequence ID" value="XM_062852987.1"/>
</dbReference>
<dbReference type="PANTHER" id="PTHR21301:SF10">
    <property type="entry name" value="REVERSE TRANSCRIPTASE DOMAIN-CONTAINING PROTEIN"/>
    <property type="match status" value="1"/>
</dbReference>
<dbReference type="Pfam" id="PF26215">
    <property type="entry name" value="HTH_animal"/>
    <property type="match status" value="1"/>
</dbReference>
<dbReference type="PANTHER" id="PTHR21301">
    <property type="entry name" value="REVERSE TRANSCRIPTASE"/>
    <property type="match status" value="1"/>
</dbReference>
<dbReference type="CDD" id="cd00304">
    <property type="entry name" value="RT_like"/>
    <property type="match status" value="1"/>
</dbReference>
<evidence type="ECO:0000259" key="2">
    <source>
        <dbReference type="PROSITE" id="PS50878"/>
    </source>
</evidence>
<accession>A0ABM1ZVQ8</accession>
<protein>
    <recommendedName>
        <fullName evidence="2">Reverse transcriptase domain-containing protein</fullName>
    </recommendedName>
</protein>
<feature type="compositionally biased region" description="Polar residues" evidence="1">
    <location>
        <begin position="858"/>
        <end position="874"/>
    </location>
</feature>
<dbReference type="RefSeq" id="XP_062708970.1">
    <property type="nucleotide sequence ID" value="XM_062852986.1"/>
</dbReference>